<dbReference type="AlphaFoldDB" id="A0A6A4V157"/>
<keyword evidence="2 4" id="KW-0802">TPR repeat</keyword>
<comment type="similarity">
    <text evidence="3">Belongs to the BBS4 family.</text>
</comment>
<dbReference type="InterPro" id="IPR011990">
    <property type="entry name" value="TPR-like_helical_dom_sf"/>
</dbReference>
<keyword evidence="1" id="KW-0677">Repeat</keyword>
<feature type="repeat" description="TPR" evidence="4">
    <location>
        <begin position="106"/>
        <end position="139"/>
    </location>
</feature>
<dbReference type="Pfam" id="PF13181">
    <property type="entry name" value="TPR_8"/>
    <property type="match status" value="2"/>
</dbReference>
<dbReference type="Gene3D" id="1.25.40.10">
    <property type="entry name" value="Tetratricopeptide repeat domain"/>
    <property type="match status" value="2"/>
</dbReference>
<dbReference type="GO" id="GO:0061512">
    <property type="term" value="P:protein localization to cilium"/>
    <property type="evidence" value="ECO:0007669"/>
    <property type="project" value="TreeGrafter"/>
</dbReference>
<dbReference type="SUPFAM" id="SSF48452">
    <property type="entry name" value="TPR-like"/>
    <property type="match status" value="1"/>
</dbReference>
<evidence type="ECO:0000256" key="4">
    <source>
        <dbReference type="PROSITE-ProRule" id="PRU00339"/>
    </source>
</evidence>
<dbReference type="PANTHER" id="PTHR44186">
    <property type="match status" value="1"/>
</dbReference>
<comment type="caution">
    <text evidence="7">The sequence shown here is derived from an EMBL/GenBank/DDBJ whole genome shotgun (WGS) entry which is preliminary data.</text>
</comment>
<dbReference type="Proteomes" id="UP000440578">
    <property type="component" value="Unassembled WGS sequence"/>
</dbReference>
<evidence type="ECO:0000256" key="2">
    <source>
        <dbReference type="ARBA" id="ARBA00022803"/>
    </source>
</evidence>
<dbReference type="OrthoDB" id="309339at2759"/>
<feature type="coiled-coil region" evidence="5">
    <location>
        <begin position="86"/>
        <end position="135"/>
    </location>
</feature>
<reference evidence="7 8" key="1">
    <citation type="submission" date="2019-07" db="EMBL/GenBank/DDBJ databases">
        <title>Draft genome assembly of a fouling barnacle, Amphibalanus amphitrite (Darwin, 1854): The first reference genome for Thecostraca.</title>
        <authorList>
            <person name="Kim W."/>
        </authorList>
    </citation>
    <scope>NUCLEOTIDE SEQUENCE [LARGE SCALE GENOMIC DNA]</scope>
    <source>
        <strain evidence="7">SNU_AA5</strain>
        <tissue evidence="7">Soma without cirri and trophi</tissue>
    </source>
</reference>
<dbReference type="InterPro" id="IPR019734">
    <property type="entry name" value="TPR_rpt"/>
</dbReference>
<evidence type="ECO:0000256" key="5">
    <source>
        <dbReference type="SAM" id="Coils"/>
    </source>
</evidence>
<gene>
    <name evidence="7" type="primary">BBS4_0</name>
    <name evidence="7" type="ORF">FJT64_011850</name>
</gene>
<dbReference type="GO" id="GO:0036064">
    <property type="term" value="C:ciliary basal body"/>
    <property type="evidence" value="ECO:0007669"/>
    <property type="project" value="TreeGrafter"/>
</dbReference>
<keyword evidence="5" id="KW-0175">Coiled coil</keyword>
<evidence type="ECO:0000256" key="1">
    <source>
        <dbReference type="ARBA" id="ARBA00022737"/>
    </source>
</evidence>
<name>A0A6A4V157_AMPAM</name>
<dbReference type="Pfam" id="PF13432">
    <property type="entry name" value="TPR_16"/>
    <property type="match status" value="3"/>
</dbReference>
<proteinExistence type="inferred from homology"/>
<evidence type="ECO:0000313" key="7">
    <source>
        <dbReference type="EMBL" id="KAF0289947.1"/>
    </source>
</evidence>
<sequence length="390" mass="42511">MCEYACYIQGLILRSEGSIQHSFEMFQRCRELNPQNVDNLRQMARSLFLLGRFDMAVAAYTQAEKEASSTPDWEIFYSKGLCYKHLKQLAAAREALRRSLQLHQHERTYDQLGQVALLQGDLQEAIATYQQATEQFPESAELLTSLGLLYMRAGQHQQAFEQLGSALAHQADSTAAILAAGSMMQGHGEFDVALSKYRVAARASAESPPLWNNIGMCFFGKKKYVAAISCLKRANYLSPFDWKVLYNLSLVHLTMQQYASAFQFASAAVNLRPDHGPIYLLLAVALTHLDDPESAEQAYGAALAAQPTEPAVPLNLAVLLHALGRHAESRSQLAEYERRAAGAQPPPELAETAARLAGLLSGASTSGLPSISGASTSGLPSISGAAQRPH</sequence>
<dbReference type="EMBL" id="VIIS01001992">
    <property type="protein sequence ID" value="KAF0289947.1"/>
    <property type="molecule type" value="Genomic_DNA"/>
</dbReference>
<feature type="repeat" description="TPR" evidence="4">
    <location>
        <begin position="140"/>
        <end position="173"/>
    </location>
</feature>
<dbReference type="SMART" id="SM00028">
    <property type="entry name" value="TPR"/>
    <property type="match status" value="8"/>
</dbReference>
<accession>A0A6A4V157</accession>
<evidence type="ECO:0000256" key="6">
    <source>
        <dbReference type="SAM" id="MobiDB-lite"/>
    </source>
</evidence>
<organism evidence="7 8">
    <name type="scientific">Amphibalanus amphitrite</name>
    <name type="common">Striped barnacle</name>
    <name type="synonym">Balanus amphitrite</name>
    <dbReference type="NCBI Taxonomy" id="1232801"/>
    <lineage>
        <taxon>Eukaryota</taxon>
        <taxon>Metazoa</taxon>
        <taxon>Ecdysozoa</taxon>
        <taxon>Arthropoda</taxon>
        <taxon>Crustacea</taxon>
        <taxon>Multicrustacea</taxon>
        <taxon>Cirripedia</taxon>
        <taxon>Thoracica</taxon>
        <taxon>Thoracicalcarea</taxon>
        <taxon>Balanomorpha</taxon>
        <taxon>Balanoidea</taxon>
        <taxon>Balanidae</taxon>
        <taxon>Amphibalaninae</taxon>
        <taxon>Amphibalanus</taxon>
    </lineage>
</organism>
<evidence type="ECO:0000256" key="3">
    <source>
        <dbReference type="ARBA" id="ARBA00023778"/>
    </source>
</evidence>
<evidence type="ECO:0000313" key="8">
    <source>
        <dbReference type="Proteomes" id="UP000440578"/>
    </source>
</evidence>
<feature type="repeat" description="TPR" evidence="4">
    <location>
        <begin position="242"/>
        <end position="275"/>
    </location>
</feature>
<dbReference type="PANTHER" id="PTHR44186:SF1">
    <property type="entry name" value="BARDET-BIEDL SYNDROME 4 PROTEIN"/>
    <property type="match status" value="1"/>
</dbReference>
<protein>
    <submittedName>
        <fullName evidence="7">Bardet-Biedl syndrome 4 protein</fullName>
    </submittedName>
</protein>
<keyword evidence="8" id="KW-1185">Reference proteome</keyword>
<dbReference type="GO" id="GO:0060271">
    <property type="term" value="P:cilium assembly"/>
    <property type="evidence" value="ECO:0007669"/>
    <property type="project" value="TreeGrafter"/>
</dbReference>
<dbReference type="PROSITE" id="PS50005">
    <property type="entry name" value="TPR"/>
    <property type="match status" value="3"/>
</dbReference>
<feature type="region of interest" description="Disordered" evidence="6">
    <location>
        <begin position="368"/>
        <end position="390"/>
    </location>
</feature>